<dbReference type="Pfam" id="PF22692">
    <property type="entry name" value="LlgE_F_G_D1"/>
    <property type="match status" value="1"/>
</dbReference>
<evidence type="ECO:0000256" key="3">
    <source>
        <dbReference type="ARBA" id="ARBA00019015"/>
    </source>
</evidence>
<dbReference type="AlphaFoldDB" id="A0A3B0WFU3"/>
<dbReference type="InterPro" id="IPR053967">
    <property type="entry name" value="LlgE_F_G-like_D1"/>
</dbReference>
<dbReference type="PROSITE" id="PS00588">
    <property type="entry name" value="FLAGELLA_BB_ROD"/>
    <property type="match status" value="1"/>
</dbReference>
<feature type="domain" description="Flagellar basal-body/hook protein C-terminal" evidence="6">
    <location>
        <begin position="352"/>
        <end position="397"/>
    </location>
</feature>
<dbReference type="NCBIfam" id="NF004238">
    <property type="entry name" value="PRK05682.1-1"/>
    <property type="match status" value="1"/>
</dbReference>
<evidence type="ECO:0000259" key="8">
    <source>
        <dbReference type="Pfam" id="PF22692"/>
    </source>
</evidence>
<dbReference type="InterPro" id="IPR010930">
    <property type="entry name" value="Flg_bb/hook_C_dom"/>
</dbReference>
<dbReference type="PANTHER" id="PTHR30435">
    <property type="entry name" value="FLAGELLAR PROTEIN"/>
    <property type="match status" value="1"/>
</dbReference>
<evidence type="ECO:0000259" key="6">
    <source>
        <dbReference type="Pfam" id="PF06429"/>
    </source>
</evidence>
<dbReference type="NCBIfam" id="TIGR03506">
    <property type="entry name" value="FlgEFG_subfam"/>
    <property type="match status" value="1"/>
</dbReference>
<keyword evidence="9" id="KW-0282">Flagellum</keyword>
<dbReference type="Pfam" id="PF06429">
    <property type="entry name" value="Flg_bbr_C"/>
    <property type="match status" value="1"/>
</dbReference>
<feature type="domain" description="Flagellar hook protein FlgE/F/G-like D1" evidence="8">
    <location>
        <begin position="74"/>
        <end position="115"/>
    </location>
</feature>
<comment type="similarity">
    <text evidence="2">Belongs to the flagella basal body rod proteins family.</text>
</comment>
<accession>A0A3B0WFU3</accession>
<evidence type="ECO:0000259" key="5">
    <source>
        <dbReference type="Pfam" id="PF00460"/>
    </source>
</evidence>
<comment type="subcellular location">
    <subcellularLocation>
        <location evidence="1">Bacterial flagellum basal body</location>
    </subcellularLocation>
</comment>
<keyword evidence="9" id="KW-0966">Cell projection</keyword>
<reference evidence="9" key="1">
    <citation type="submission" date="2018-06" db="EMBL/GenBank/DDBJ databases">
        <authorList>
            <person name="Zhirakovskaya E."/>
        </authorList>
    </citation>
    <scope>NUCLEOTIDE SEQUENCE</scope>
</reference>
<feature type="domain" description="Flagellar hook protein FlgE D2" evidence="7">
    <location>
        <begin position="168"/>
        <end position="279"/>
    </location>
</feature>
<dbReference type="InterPro" id="IPR020013">
    <property type="entry name" value="Flagellar_FlgE/F/G"/>
</dbReference>
<dbReference type="InterPro" id="IPR037058">
    <property type="entry name" value="Falgellar_hook_FlgE_sf"/>
</dbReference>
<protein>
    <recommendedName>
        <fullName evidence="3">Flagellar hook protein FlgE</fullName>
    </recommendedName>
</protein>
<dbReference type="PANTHER" id="PTHR30435:SF1">
    <property type="entry name" value="FLAGELLAR HOOK PROTEIN FLGE"/>
    <property type="match status" value="1"/>
</dbReference>
<keyword evidence="9" id="KW-0969">Cilium</keyword>
<sequence length="398" mass="41647">MSFSTALSGVKAASTDLNIIGNNIANSATIGFKTSRAEFADVFTSIGQGVKLSTTAQQFTQGNIAFTDNPLDLAVSGKGFFQLAGNGETVYSRAGNFKLDFDGNVVNNDGLSIMARQADNNGTITGAIAPLQLSNAYVNANPTASLVGGMNFDAREAETDSSWTLIAGVPDTTGYNSSTTTTIYDSLGNDHTLALYFSKLDPVTNPNEWNVRTLIDGNLEDTSTILFNTDGSYNSPALIPVTFNPGGGASAGQAFDIDITDSTQYGSDFAVTSLQQDGFTAGQLLGVDVDDTGIVFARYSNGQSQTVAQVVLANFANVQGLKPIGNSGWIETFSSGSPVVSEPGTAGLGLVQSNALEESNVDLTAQLVNMIIAQRNFQANAQTIQAEDAVTQTVINLR</sequence>
<dbReference type="Pfam" id="PF00460">
    <property type="entry name" value="Flg_bb_rod"/>
    <property type="match status" value="1"/>
</dbReference>
<dbReference type="EMBL" id="UOFE01000038">
    <property type="protein sequence ID" value="VAW54171.1"/>
    <property type="molecule type" value="Genomic_DNA"/>
</dbReference>
<dbReference type="GO" id="GO:0071978">
    <property type="term" value="P:bacterial-type flagellum-dependent swarming motility"/>
    <property type="evidence" value="ECO:0007669"/>
    <property type="project" value="TreeGrafter"/>
</dbReference>
<proteinExistence type="inferred from homology"/>
<gene>
    <name evidence="9" type="ORF">MNBD_GAMMA05-1535</name>
</gene>
<keyword evidence="4" id="KW-0975">Bacterial flagellum</keyword>
<evidence type="ECO:0000256" key="4">
    <source>
        <dbReference type="ARBA" id="ARBA00023143"/>
    </source>
</evidence>
<dbReference type="SUPFAM" id="SSF117143">
    <property type="entry name" value="Flagellar hook protein flgE"/>
    <property type="match status" value="1"/>
</dbReference>
<evidence type="ECO:0000256" key="1">
    <source>
        <dbReference type="ARBA" id="ARBA00004117"/>
    </source>
</evidence>
<evidence type="ECO:0000313" key="9">
    <source>
        <dbReference type="EMBL" id="VAW54171.1"/>
    </source>
</evidence>
<dbReference type="Pfam" id="PF07559">
    <property type="entry name" value="FlgE_D2"/>
    <property type="match status" value="1"/>
</dbReference>
<dbReference type="InterPro" id="IPR001444">
    <property type="entry name" value="Flag_bb_rod_N"/>
</dbReference>
<dbReference type="GO" id="GO:0009424">
    <property type="term" value="C:bacterial-type flagellum hook"/>
    <property type="evidence" value="ECO:0007669"/>
    <property type="project" value="TreeGrafter"/>
</dbReference>
<dbReference type="InterPro" id="IPR037925">
    <property type="entry name" value="FlgE/F/G-like"/>
</dbReference>
<feature type="domain" description="Flagellar basal body rod protein N-terminal" evidence="5">
    <location>
        <begin position="5"/>
        <end position="33"/>
    </location>
</feature>
<evidence type="ECO:0000256" key="2">
    <source>
        <dbReference type="ARBA" id="ARBA00009677"/>
    </source>
</evidence>
<dbReference type="Gene3D" id="2.60.98.20">
    <property type="entry name" value="Flagellar hook protein FlgE"/>
    <property type="match status" value="1"/>
</dbReference>
<name>A0A3B0WFU3_9ZZZZ</name>
<organism evidence="9">
    <name type="scientific">hydrothermal vent metagenome</name>
    <dbReference type="NCBI Taxonomy" id="652676"/>
    <lineage>
        <taxon>unclassified sequences</taxon>
        <taxon>metagenomes</taxon>
        <taxon>ecological metagenomes</taxon>
    </lineage>
</organism>
<evidence type="ECO:0000259" key="7">
    <source>
        <dbReference type="Pfam" id="PF07559"/>
    </source>
</evidence>
<dbReference type="InterPro" id="IPR019776">
    <property type="entry name" value="Flagellar_basal_body_rod_CS"/>
</dbReference>
<dbReference type="GO" id="GO:0005829">
    <property type="term" value="C:cytosol"/>
    <property type="evidence" value="ECO:0007669"/>
    <property type="project" value="TreeGrafter"/>
</dbReference>
<dbReference type="InterPro" id="IPR011491">
    <property type="entry name" value="FlgE_D2"/>
</dbReference>
<dbReference type="GO" id="GO:0009425">
    <property type="term" value="C:bacterial-type flagellum basal body"/>
    <property type="evidence" value="ECO:0007669"/>
    <property type="project" value="UniProtKB-SubCell"/>
</dbReference>